<dbReference type="FunFam" id="1.20.1560.10:FF:000001">
    <property type="entry name" value="ATP-binding cassette subfamily C member 1"/>
    <property type="match status" value="1"/>
</dbReference>
<feature type="domain" description="ABC transporter" evidence="19">
    <location>
        <begin position="604"/>
        <end position="828"/>
    </location>
</feature>
<comment type="catalytic activity">
    <reaction evidence="14">
        <text>leukotriene C4(in) + ATP + H2O = leukotriene C4(out) + ADP + phosphate + H(+)</text>
        <dbReference type="Rhea" id="RHEA:38963"/>
        <dbReference type="ChEBI" id="CHEBI:15377"/>
        <dbReference type="ChEBI" id="CHEBI:15378"/>
        <dbReference type="ChEBI" id="CHEBI:30616"/>
        <dbReference type="ChEBI" id="CHEBI:43474"/>
        <dbReference type="ChEBI" id="CHEBI:57973"/>
        <dbReference type="ChEBI" id="CHEBI:456216"/>
    </reaction>
    <physiologicalReaction direction="left-to-right" evidence="14">
        <dbReference type="Rhea" id="RHEA:38964"/>
    </physiologicalReaction>
</comment>
<keyword evidence="4" id="KW-0813">Transport</keyword>
<dbReference type="InterPro" id="IPR036640">
    <property type="entry name" value="ABC1_TM_sf"/>
</dbReference>
<evidence type="ECO:0000256" key="17">
    <source>
        <dbReference type="SAM" id="Phobius"/>
    </source>
</evidence>
<dbReference type="PROSITE" id="PS00346">
    <property type="entry name" value="ETS_DOMAIN_2"/>
    <property type="match status" value="1"/>
</dbReference>
<dbReference type="EMBL" id="CAJPWZ010002825">
    <property type="protein sequence ID" value="CAG2246084.1"/>
    <property type="molecule type" value="Genomic_DNA"/>
</dbReference>
<evidence type="ECO:0000256" key="9">
    <source>
        <dbReference type="ARBA" id="ARBA00022840"/>
    </source>
</evidence>
<dbReference type="GO" id="GO:0005634">
    <property type="term" value="C:nucleus"/>
    <property type="evidence" value="ECO:0007669"/>
    <property type="project" value="UniProtKB-SubCell"/>
</dbReference>
<feature type="transmembrane region" description="Helical" evidence="17">
    <location>
        <begin position="1095"/>
        <end position="1110"/>
    </location>
</feature>
<dbReference type="Pfam" id="PF00005">
    <property type="entry name" value="ABC_tran"/>
    <property type="match status" value="3"/>
</dbReference>
<feature type="compositionally biased region" description="Polar residues" evidence="16">
    <location>
        <begin position="863"/>
        <end position="873"/>
    </location>
</feature>
<evidence type="ECO:0000256" key="14">
    <source>
        <dbReference type="ARBA" id="ARBA00047523"/>
    </source>
</evidence>
<dbReference type="InterPro" id="IPR036388">
    <property type="entry name" value="WH-like_DNA-bd_sf"/>
</dbReference>
<dbReference type="FunFam" id="1.20.1560.10:FF:000020">
    <property type="entry name" value="ABC metal ion transporter"/>
    <property type="match status" value="1"/>
</dbReference>
<dbReference type="SMART" id="SM00413">
    <property type="entry name" value="ETS"/>
    <property type="match status" value="1"/>
</dbReference>
<evidence type="ECO:0000256" key="3">
    <source>
        <dbReference type="ARBA" id="ARBA00009726"/>
    </source>
</evidence>
<feature type="domain" description="ETS" evidence="18">
    <location>
        <begin position="1833"/>
        <end position="1913"/>
    </location>
</feature>
<dbReference type="GO" id="GO:0005524">
    <property type="term" value="F:ATP binding"/>
    <property type="evidence" value="ECO:0007669"/>
    <property type="project" value="UniProtKB-KW"/>
</dbReference>
<gene>
    <name evidence="21" type="ORF">MEDL_58074</name>
</gene>
<dbReference type="InterPro" id="IPR011527">
    <property type="entry name" value="ABC1_TM_dom"/>
</dbReference>
<evidence type="ECO:0000313" key="22">
    <source>
        <dbReference type="Proteomes" id="UP000683360"/>
    </source>
</evidence>
<feature type="region of interest" description="Disordered" evidence="16">
    <location>
        <begin position="863"/>
        <end position="892"/>
    </location>
</feature>
<comment type="similarity">
    <text evidence="2 15">Belongs to the ETS family.</text>
</comment>
<dbReference type="PROSITE" id="PS00211">
    <property type="entry name" value="ABC_TRANSPORTER_1"/>
    <property type="match status" value="2"/>
</dbReference>
<dbReference type="InterPro" id="IPR000418">
    <property type="entry name" value="Ets_dom"/>
</dbReference>
<evidence type="ECO:0000256" key="15">
    <source>
        <dbReference type="RuleBase" id="RU004019"/>
    </source>
</evidence>
<evidence type="ECO:0000256" key="12">
    <source>
        <dbReference type="ARBA" id="ARBA00023136"/>
    </source>
</evidence>
<keyword evidence="7" id="KW-0677">Repeat</keyword>
<feature type="transmembrane region" description="Helical" evidence="17">
    <location>
        <begin position="464"/>
        <end position="492"/>
    </location>
</feature>
<reference evidence="21" key="1">
    <citation type="submission" date="2021-03" db="EMBL/GenBank/DDBJ databases">
        <authorList>
            <person name="Bekaert M."/>
        </authorList>
    </citation>
    <scope>NUCLEOTIDE SEQUENCE</scope>
</reference>
<dbReference type="PROSITE" id="PS50929">
    <property type="entry name" value="ABC_TM1F"/>
    <property type="match status" value="2"/>
</dbReference>
<feature type="compositionally biased region" description="Basic residues" evidence="16">
    <location>
        <begin position="878"/>
        <end position="891"/>
    </location>
</feature>
<dbReference type="SMART" id="SM00382">
    <property type="entry name" value="AAA"/>
    <property type="match status" value="2"/>
</dbReference>
<comment type="subcellular location">
    <subcellularLocation>
        <location evidence="15">Nucleus</location>
    </subcellularLocation>
    <subcellularLocation>
        <location evidence="1">Vacuole membrane</location>
        <topology evidence="1">Multi-pass membrane protein</topology>
    </subcellularLocation>
</comment>
<evidence type="ECO:0000256" key="5">
    <source>
        <dbReference type="ARBA" id="ARBA00022554"/>
    </source>
</evidence>
<evidence type="ECO:0000256" key="16">
    <source>
        <dbReference type="SAM" id="MobiDB-lite"/>
    </source>
</evidence>
<dbReference type="PANTHER" id="PTHR24223:SF443">
    <property type="entry name" value="MULTIDRUG-RESISTANCE LIKE PROTEIN 1, ISOFORM I"/>
    <property type="match status" value="1"/>
</dbReference>
<evidence type="ECO:0000256" key="8">
    <source>
        <dbReference type="ARBA" id="ARBA00022741"/>
    </source>
</evidence>
<comment type="similarity">
    <text evidence="3">Belongs to the ABC transporter superfamily. ABCC family. Conjugate transporter (TC 3.A.1.208) subfamily.</text>
</comment>
<keyword evidence="9" id="KW-0067">ATP-binding</keyword>
<dbReference type="GO" id="GO:0043565">
    <property type="term" value="F:sequence-specific DNA binding"/>
    <property type="evidence" value="ECO:0007669"/>
    <property type="project" value="InterPro"/>
</dbReference>
<keyword evidence="6 17" id="KW-0812">Transmembrane</keyword>
<feature type="transmembrane region" description="Helical" evidence="17">
    <location>
        <begin position="283"/>
        <end position="303"/>
    </location>
</feature>
<feature type="transmembrane region" description="Helical" evidence="17">
    <location>
        <begin position="81"/>
        <end position="104"/>
    </location>
</feature>
<evidence type="ECO:0000256" key="11">
    <source>
        <dbReference type="ARBA" id="ARBA00023125"/>
    </source>
</evidence>
<dbReference type="GO" id="GO:0016887">
    <property type="term" value="F:ATP hydrolysis activity"/>
    <property type="evidence" value="ECO:0007669"/>
    <property type="project" value="InterPro"/>
</dbReference>
<keyword evidence="12 17" id="KW-0472">Membrane</keyword>
<dbReference type="CDD" id="cd03244">
    <property type="entry name" value="ABCC_MRP_domain2"/>
    <property type="match status" value="1"/>
</dbReference>
<dbReference type="InterPro" id="IPR050173">
    <property type="entry name" value="ABC_transporter_C-like"/>
</dbReference>
<dbReference type="FunFam" id="1.10.10.10:FF:000097">
    <property type="entry name" value="Protein c-ets-1 isoform 1"/>
    <property type="match status" value="1"/>
</dbReference>
<dbReference type="Gene3D" id="3.40.50.300">
    <property type="entry name" value="P-loop containing nucleotide triphosphate hydrolases"/>
    <property type="match status" value="3"/>
</dbReference>
<dbReference type="EC" id="7.6.2.3" evidence="13"/>
<dbReference type="GO" id="GO:0000323">
    <property type="term" value="C:lytic vacuole"/>
    <property type="evidence" value="ECO:0007669"/>
    <property type="project" value="UniProtKB-ARBA"/>
</dbReference>
<feature type="transmembrane region" description="Helical" evidence="17">
    <location>
        <begin position="1172"/>
        <end position="1203"/>
    </location>
</feature>
<dbReference type="InterPro" id="IPR036390">
    <property type="entry name" value="WH_DNA-bd_sf"/>
</dbReference>
<dbReference type="Proteomes" id="UP000683360">
    <property type="component" value="Unassembled WGS sequence"/>
</dbReference>
<feature type="transmembrane region" description="Helical" evidence="17">
    <location>
        <begin position="362"/>
        <end position="381"/>
    </location>
</feature>
<keyword evidence="15" id="KW-0539">Nucleus</keyword>
<dbReference type="SUPFAM" id="SSF90123">
    <property type="entry name" value="ABC transporter transmembrane region"/>
    <property type="match status" value="2"/>
</dbReference>
<feature type="transmembrane region" description="Helical" evidence="17">
    <location>
        <begin position="558"/>
        <end position="577"/>
    </location>
</feature>
<keyword evidence="10 17" id="KW-1133">Transmembrane helix</keyword>
<feature type="compositionally biased region" description="Polar residues" evidence="16">
    <location>
        <begin position="185"/>
        <end position="194"/>
    </location>
</feature>
<evidence type="ECO:0000256" key="7">
    <source>
        <dbReference type="ARBA" id="ARBA00022737"/>
    </source>
</evidence>
<protein>
    <recommendedName>
        <fullName evidence="13">ABC-type glutathione-S-conjugate transporter</fullName>
        <ecNumber evidence="13">7.6.2.3</ecNumber>
    </recommendedName>
</protein>
<accession>A0A8S3UR05</accession>
<dbReference type="InterPro" id="IPR003593">
    <property type="entry name" value="AAA+_ATPase"/>
</dbReference>
<dbReference type="CDD" id="cd18595">
    <property type="entry name" value="ABC_6TM_MRP1_2_3_6_D1_like"/>
    <property type="match status" value="1"/>
</dbReference>
<feature type="domain" description="ABC transmembrane type-1" evidence="20">
    <location>
        <begin position="949"/>
        <end position="1221"/>
    </location>
</feature>
<dbReference type="FunFam" id="3.40.50.300:FF:003475">
    <property type="entry name" value="Predicted protein"/>
    <property type="match status" value="1"/>
</dbReference>
<feature type="transmembrane region" description="Helical" evidence="17">
    <location>
        <begin position="997"/>
        <end position="1020"/>
    </location>
</feature>
<evidence type="ECO:0000256" key="6">
    <source>
        <dbReference type="ARBA" id="ARBA00022692"/>
    </source>
</evidence>
<dbReference type="SUPFAM" id="SSF52540">
    <property type="entry name" value="P-loop containing nucleoside triphosphate hydrolases"/>
    <property type="match status" value="3"/>
</dbReference>
<dbReference type="InterPro" id="IPR003439">
    <property type="entry name" value="ABC_transporter-like_ATP-bd"/>
</dbReference>
<evidence type="ECO:0000256" key="10">
    <source>
        <dbReference type="ARBA" id="ARBA00022989"/>
    </source>
</evidence>
<dbReference type="Gene3D" id="1.20.1560.10">
    <property type="entry name" value="ABC transporter type 1, transmembrane domain"/>
    <property type="match status" value="2"/>
</dbReference>
<evidence type="ECO:0000256" key="2">
    <source>
        <dbReference type="ARBA" id="ARBA00005562"/>
    </source>
</evidence>
<dbReference type="InterPro" id="IPR017871">
    <property type="entry name" value="ABC_transporter-like_CS"/>
</dbReference>
<keyword evidence="11 15" id="KW-0238">DNA-binding</keyword>
<dbReference type="Pfam" id="PF00178">
    <property type="entry name" value="Ets"/>
    <property type="match status" value="1"/>
</dbReference>
<keyword evidence="8" id="KW-0547">Nucleotide-binding</keyword>
<dbReference type="CDD" id="cd18603">
    <property type="entry name" value="ABC_6TM_MRP1_2_3_6_D2_like"/>
    <property type="match status" value="1"/>
</dbReference>
<dbReference type="CDD" id="cd03250">
    <property type="entry name" value="ABCC_MRP_domain1"/>
    <property type="match status" value="1"/>
</dbReference>
<feature type="transmembrane region" description="Helical" evidence="17">
    <location>
        <begin position="50"/>
        <end position="69"/>
    </location>
</feature>
<dbReference type="OrthoDB" id="6500128at2759"/>
<dbReference type="Pfam" id="PF00664">
    <property type="entry name" value="ABC_membrane"/>
    <property type="match status" value="2"/>
</dbReference>
<proteinExistence type="inferred from homology"/>
<dbReference type="SUPFAM" id="SSF52047">
    <property type="entry name" value="RNI-like"/>
    <property type="match status" value="1"/>
</dbReference>
<feature type="domain" description="ABC transporter" evidence="19">
    <location>
        <begin position="1258"/>
        <end position="1688"/>
    </location>
</feature>
<dbReference type="InterPro" id="IPR027417">
    <property type="entry name" value="P-loop_NTPase"/>
</dbReference>
<evidence type="ECO:0000259" key="19">
    <source>
        <dbReference type="PROSITE" id="PS50893"/>
    </source>
</evidence>
<evidence type="ECO:0000256" key="1">
    <source>
        <dbReference type="ARBA" id="ARBA00004128"/>
    </source>
</evidence>
<feature type="transmembrane region" description="Helical" evidence="17">
    <location>
        <begin position="935"/>
        <end position="958"/>
    </location>
</feature>
<dbReference type="GO" id="GO:0015431">
    <property type="term" value="F:ABC-type glutathione S-conjugate transporter activity"/>
    <property type="evidence" value="ECO:0007669"/>
    <property type="project" value="UniProtKB-EC"/>
</dbReference>
<feature type="region of interest" description="Disordered" evidence="16">
    <location>
        <begin position="183"/>
        <end position="222"/>
    </location>
</feature>
<evidence type="ECO:0000256" key="13">
    <source>
        <dbReference type="ARBA" id="ARBA00024220"/>
    </source>
</evidence>
<feature type="transmembrane region" description="Helical" evidence="17">
    <location>
        <begin position="249"/>
        <end position="268"/>
    </location>
</feature>
<dbReference type="PROSITE" id="PS50893">
    <property type="entry name" value="ABC_TRANSPORTER_2"/>
    <property type="match status" value="2"/>
</dbReference>
<name>A0A8S3UR05_MYTED</name>
<keyword evidence="22" id="KW-1185">Reference proteome</keyword>
<comment type="caution">
    <text evidence="21">The sequence shown here is derived from an EMBL/GenBank/DDBJ whole genome shotgun (WGS) entry which is preliminary data.</text>
</comment>
<dbReference type="FunFam" id="3.40.50.300:FF:002586">
    <property type="entry name" value="Putative abc transporter c family member"/>
    <property type="match status" value="1"/>
</dbReference>
<evidence type="ECO:0000256" key="4">
    <source>
        <dbReference type="ARBA" id="ARBA00022448"/>
    </source>
</evidence>
<feature type="transmembrane region" description="Helical" evidence="17">
    <location>
        <begin position="387"/>
        <end position="407"/>
    </location>
</feature>
<dbReference type="PRINTS" id="PR00454">
    <property type="entry name" value="ETSDOMAIN"/>
</dbReference>
<dbReference type="SUPFAM" id="SSF46785">
    <property type="entry name" value="Winged helix' DNA-binding domain"/>
    <property type="match status" value="1"/>
</dbReference>
<evidence type="ECO:0000313" key="21">
    <source>
        <dbReference type="EMBL" id="CAG2246084.1"/>
    </source>
</evidence>
<dbReference type="PANTHER" id="PTHR24223">
    <property type="entry name" value="ATP-BINDING CASSETTE SUB-FAMILY C"/>
    <property type="match status" value="1"/>
</dbReference>
<organism evidence="21 22">
    <name type="scientific">Mytilus edulis</name>
    <name type="common">Blue mussel</name>
    <dbReference type="NCBI Taxonomy" id="6550"/>
    <lineage>
        <taxon>Eukaryota</taxon>
        <taxon>Metazoa</taxon>
        <taxon>Spiralia</taxon>
        <taxon>Lophotrochozoa</taxon>
        <taxon>Mollusca</taxon>
        <taxon>Bivalvia</taxon>
        <taxon>Autobranchia</taxon>
        <taxon>Pteriomorphia</taxon>
        <taxon>Mytilida</taxon>
        <taxon>Mytiloidea</taxon>
        <taxon>Mytilidae</taxon>
        <taxon>Mytilinae</taxon>
        <taxon>Mytilus</taxon>
    </lineage>
</organism>
<dbReference type="GO" id="GO:0003700">
    <property type="term" value="F:DNA-binding transcription factor activity"/>
    <property type="evidence" value="ECO:0007669"/>
    <property type="project" value="InterPro"/>
</dbReference>
<dbReference type="GO" id="GO:0005774">
    <property type="term" value="C:vacuolar membrane"/>
    <property type="evidence" value="ECO:0007669"/>
    <property type="project" value="UniProtKB-SubCell"/>
</dbReference>
<evidence type="ECO:0000259" key="20">
    <source>
        <dbReference type="PROSITE" id="PS50929"/>
    </source>
</evidence>
<dbReference type="FunFam" id="3.40.50.300:FF:000293">
    <property type="entry name" value="ATP binding cassette subfamily C member 1"/>
    <property type="match status" value="1"/>
</dbReference>
<feature type="domain" description="ABC transmembrane type-1" evidence="20">
    <location>
        <begin position="246"/>
        <end position="530"/>
    </location>
</feature>
<sequence>MLTIKMMKKPIKELTIPLFVAHSLKAATYLLTVVLIYLERIRGFVTSGVLFIFWFLTLVVSIIPFYTLIEQDVYHKDFFRFSIFYVYFFLILVQFVLHCFAEKITRRGYYELNTKQCLEVESSFLSRLTFWWMTGLIIIGYKKPLEEADISELHPRDKSDVVIPTFDEAWKKEYAKHENIREKSVSYSPPAQSINREHRSSEKTPLLSRQPSVTYETGKPAKKENKGSLFKVLCKIYGPSFLRAWFCKFMYDLMQFTSPILLSALISYTTNKNAGGKNTEPEWYGYTLAGAFFIVSFLQSTFFHQNFHIGMSTGMRARSAMIAAVYKKSLTMNNQARKTSTVGEIVNLMGVDCQRLQDMSGYLWMLWSAPFQIVLATLLLWQQLGPSVLAGLAVMILLIPINGAISVKQRNMQTALMRYKDARLKLMNEVLSGIKVLKLYAWEKSFQKKILDIRNKELDILKRYGYLQAFSTFSFTCAPFLVTLASFATYVLISDENYLDAQKAFVSLSLFNILRFPINLLPMMISYVIQVNNILRFPINLLPMMISYVIQVNNILRFPINLLPMMISYVIQLNVSITRLSKFLKNGDLDPDSVQHRPLEGVAIKVEGGTFSWDKELQPALKDIDLEIKDGTLVAVVGTVGAGKSSLVSSFLGEMEKLNGNVNIKGSIAYVPQQAWIQNATVRDNILFGKEMDQCKYNNVVEACALKSDFEILTGGDLTEIGEKGINLSGGQKQRISLARAVYNNADVYMLDDPLSAVDSHVGKHIFKNVVGREGLLQHKTRVLVTHGIHWLPMVDTVVVMSDGVISEMGSYEELMSHEGPFAQFLKAYLTQKAETEDDEEEEEEDPEIQQMKSKILERLESVTSDTGTATSGDESKVRKRSSKGHAKKTALSRGISTFDALECKPLPTPTKDKKDVEKLIEDEKREKGKVAWKVFMMYLRAIGLGAAFWIFILYLLYQGASIASNIWLSQWTDDKELQDRSKANTTEYKDRNMMFLGVYGGLGIVQGIMVLIYSLVAILRQVRASGQLHYDMLNNIMKAPMAFFDTTPVGRIVNRFSSDVATIDSMLPMNFRMFLGTTINTLSTLVVITYSTPIFLAVVLPLAIVYYLMQKFYIPTSRQLQSETINGASSLRAYKEQPRFIQESLDRVDKNISFYFTKIASNRWLGWRLEFIGNLIVFSAALFAVVSNISGGLVGLSVSYALQVTSALNSLVRNSSDLETNVVSVERLKEYAEVETEAEWIRPFRRPPHDWPNTGACNFIDYKTRYREGLDLVIRGISCQILGGEKVGIVGRTGAGKSSLMMALFRLIEASDGSIVIDGQRISDMGLHDLRSKLTILPQVCSIVIDGQRISDMGLHDLRSKLTILPQVCSIVIDGQRISDMGLHDLRSKLTILPQVCSIVIDGQRISDMGLHDLRSKLTILPQVCSIVIDGQRISDMGLHDLRSKLTILPQVCSIVIDGQRISDMGLHDLRSKLTILPQVCSIVIDGQRISDMGLHDLRSKLTILPQVCSIVIDGQRISDMGLHDLRSKLTILPQDPVLFSGSLRMNLDPFDQYTDSQIWTSLEHAHLKKFVSELPERLSHECGEGGGNLSVGQRQLICLARTLLRKTKILVLDEATAAVDMETDELIQKTIREEFKDCTILTIAHRLNTILDYDKVMVLDQGLMKFYDSQLDSYVDNKSTPYVDNKCSYGGQISESIKALNESEAYEDTSDYQSVESLHNNSYYDHSPTEFYPMIPEQKYRPPIDNMCRNPFIPQDPYYDQQPYQMVPTIKQECPWSQHDCIQQELNESWSSRNSGGYRSIQSSPTDMYTTESKPMIQAAALAGYSGSGPIQLWQFLLEQLTDKSCQHFISWSGDGWEFKLSDPDEVARRWGIRKNKPKMNYEKLSRGLRYYYDKNIIHKTAGKRYVYRFVCDLHSLLGYTPEELFEACDVKPQPDKDDE</sequence>
<dbReference type="PROSITE" id="PS50061">
    <property type="entry name" value="ETS_DOMAIN_3"/>
    <property type="match status" value="1"/>
</dbReference>
<evidence type="ECO:0000259" key="18">
    <source>
        <dbReference type="PROSITE" id="PS50061"/>
    </source>
</evidence>
<dbReference type="Gene3D" id="1.10.10.10">
    <property type="entry name" value="Winged helix-like DNA-binding domain superfamily/Winged helix DNA-binding domain"/>
    <property type="match status" value="1"/>
</dbReference>
<keyword evidence="5" id="KW-0926">Vacuole</keyword>